<organism evidence="9 10">
    <name type="scientific">Spiroplasma cantharicola</name>
    <dbReference type="NCBI Taxonomy" id="362837"/>
    <lineage>
        <taxon>Bacteria</taxon>
        <taxon>Bacillati</taxon>
        <taxon>Mycoplasmatota</taxon>
        <taxon>Mollicutes</taxon>
        <taxon>Entomoplasmatales</taxon>
        <taxon>Spiroplasmataceae</taxon>
        <taxon>Spiroplasma</taxon>
    </lineage>
</organism>
<dbReference type="KEGG" id="scj:SCANT_v1c06140"/>
<dbReference type="Pfam" id="PF04973">
    <property type="entry name" value="NMN_transporter"/>
    <property type="match status" value="1"/>
</dbReference>
<keyword evidence="10" id="KW-1185">Reference proteome</keyword>
<evidence type="ECO:0000313" key="10">
    <source>
        <dbReference type="Proteomes" id="UP000063919"/>
    </source>
</evidence>
<keyword evidence="3" id="KW-0813">Transport</keyword>
<dbReference type="RefSeq" id="WP_053946278.1">
    <property type="nucleotide sequence ID" value="NZ_CP012622.1"/>
</dbReference>
<evidence type="ECO:0000256" key="8">
    <source>
        <dbReference type="SAM" id="Phobius"/>
    </source>
</evidence>
<evidence type="ECO:0000256" key="6">
    <source>
        <dbReference type="ARBA" id="ARBA00022989"/>
    </source>
</evidence>
<proteinExistence type="inferred from homology"/>
<dbReference type="PATRIC" id="fig|362837.3.peg.627"/>
<keyword evidence="7 8" id="KW-0472">Membrane</keyword>
<feature type="transmembrane region" description="Helical" evidence="8">
    <location>
        <begin position="65"/>
        <end position="82"/>
    </location>
</feature>
<evidence type="ECO:0000256" key="2">
    <source>
        <dbReference type="ARBA" id="ARBA00006669"/>
    </source>
</evidence>
<feature type="transmembrane region" description="Helical" evidence="8">
    <location>
        <begin position="203"/>
        <end position="221"/>
    </location>
</feature>
<accession>A0A0M4KEQ4</accession>
<feature type="transmembrane region" description="Helical" evidence="8">
    <location>
        <begin position="144"/>
        <end position="164"/>
    </location>
</feature>
<feature type="transmembrane region" description="Helical" evidence="8">
    <location>
        <begin position="176"/>
        <end position="196"/>
    </location>
</feature>
<evidence type="ECO:0000313" key="9">
    <source>
        <dbReference type="EMBL" id="ALD66520.1"/>
    </source>
</evidence>
<evidence type="ECO:0000256" key="7">
    <source>
        <dbReference type="ARBA" id="ARBA00023136"/>
    </source>
</evidence>
<evidence type="ECO:0000256" key="4">
    <source>
        <dbReference type="ARBA" id="ARBA00022475"/>
    </source>
</evidence>
<dbReference type="AlphaFoldDB" id="A0A0M4KEQ4"/>
<name>A0A0M4KEQ4_9MOLU</name>
<evidence type="ECO:0000256" key="5">
    <source>
        <dbReference type="ARBA" id="ARBA00022692"/>
    </source>
</evidence>
<dbReference type="InterPro" id="IPR006419">
    <property type="entry name" value="NMN_transpt_PnuC"/>
</dbReference>
<dbReference type="PANTHER" id="PTHR36122">
    <property type="entry name" value="NICOTINAMIDE RIBOSIDE TRANSPORTER PNUC"/>
    <property type="match status" value="1"/>
</dbReference>
<feature type="transmembrane region" description="Helical" evidence="8">
    <location>
        <begin position="112"/>
        <end position="132"/>
    </location>
</feature>
<evidence type="ECO:0000256" key="1">
    <source>
        <dbReference type="ARBA" id="ARBA00004651"/>
    </source>
</evidence>
<gene>
    <name evidence="9" type="primary">pnuC</name>
    <name evidence="9" type="ORF">SCANT_v1c06140</name>
</gene>
<dbReference type="GO" id="GO:0034257">
    <property type="term" value="F:nicotinamide riboside transmembrane transporter activity"/>
    <property type="evidence" value="ECO:0007669"/>
    <property type="project" value="InterPro"/>
</dbReference>
<keyword evidence="4" id="KW-1003">Cell membrane</keyword>
<comment type="subcellular location">
    <subcellularLocation>
        <location evidence="1">Cell membrane</location>
        <topology evidence="1">Multi-pass membrane protein</topology>
    </subcellularLocation>
</comment>
<feature type="transmembrane region" description="Helical" evidence="8">
    <location>
        <begin position="89"/>
        <end position="106"/>
    </location>
</feature>
<dbReference type="EMBL" id="CP012622">
    <property type="protein sequence ID" value="ALD66520.1"/>
    <property type="molecule type" value="Genomic_DNA"/>
</dbReference>
<feature type="transmembrane region" description="Helical" evidence="8">
    <location>
        <begin position="233"/>
        <end position="255"/>
    </location>
</feature>
<reference evidence="9 10" key="1">
    <citation type="journal article" date="2015" name="Genome Announc.">
        <title>Complete Genome Sequence of Spiroplasma cantharicola CC-1T (DSM 21588), a Bacterium Isolated from Soldier Beetle (Cantharis carolinus).</title>
        <authorList>
            <person name="Lo W.S."/>
            <person name="Liu P.Y."/>
            <person name="Kuo C.H."/>
        </authorList>
    </citation>
    <scope>NUCLEOTIDE SEQUENCE [LARGE SCALE GENOMIC DNA]</scope>
    <source>
        <strain evidence="9 10">CC-1</strain>
    </source>
</reference>
<dbReference type="OrthoDB" id="388122at2"/>
<comment type="similarity">
    <text evidence="2">Belongs to the nicotinamide ribonucleoside (NR) uptake permease (TC 4.B.1) family.</text>
</comment>
<dbReference type="GO" id="GO:0005886">
    <property type="term" value="C:plasma membrane"/>
    <property type="evidence" value="ECO:0007669"/>
    <property type="project" value="UniProtKB-SubCell"/>
</dbReference>
<dbReference type="Proteomes" id="UP000063919">
    <property type="component" value="Chromosome"/>
</dbReference>
<keyword evidence="5 8" id="KW-0812">Transmembrane</keyword>
<dbReference type="PANTHER" id="PTHR36122:SF2">
    <property type="entry name" value="NICOTINAMIDE RIBOSIDE TRANSPORTER PNUC"/>
    <property type="match status" value="1"/>
</dbReference>
<feature type="transmembrane region" description="Helical" evidence="8">
    <location>
        <begin position="39"/>
        <end position="59"/>
    </location>
</feature>
<evidence type="ECO:0000256" key="3">
    <source>
        <dbReference type="ARBA" id="ARBA00022448"/>
    </source>
</evidence>
<keyword evidence="6 8" id="KW-1133">Transmembrane helix</keyword>
<dbReference type="STRING" id="362837.SCANT_v1c06140"/>
<protein>
    <submittedName>
        <fullName evidence="9">Nicotinamide mononucleotide transporter</fullName>
    </submittedName>
</protein>
<sequence>MKTTNNENLDHEENQSIQNKEIKKQNIFLKFLKSELSGWNAFEILLLVISTALILTLGIIAKDKAISILAGITGTIAVILGAKGKISAFIVGATNSVLYIILLLQGSLFSSIILHAAFYIPMNIIGFGLWFRKRDNKGDVMSRFLSWPAMIVIYVSLIVVWIAYSFLLIEFTDAKSVWLDSFILIGSAMAIILMIFRYVDQWTLWLLTNLMCLIMWSVILADIENSSFERSTVIIFIIQWGSSLINSFYGFWNWIRLNKNSKKYEIKVLSKEDYDKLSKSKKIAYNLDKFFTKK</sequence>
<dbReference type="NCBIfam" id="TIGR01528">
    <property type="entry name" value="NMN_trans_PnuC"/>
    <property type="match status" value="1"/>
</dbReference>